<organism evidence="6">
    <name type="scientific">hydrothermal vent metagenome</name>
    <dbReference type="NCBI Taxonomy" id="652676"/>
    <lineage>
        <taxon>unclassified sequences</taxon>
        <taxon>metagenomes</taxon>
        <taxon>ecological metagenomes</taxon>
    </lineage>
</organism>
<dbReference type="GO" id="GO:0051301">
    <property type="term" value="P:cell division"/>
    <property type="evidence" value="ECO:0007669"/>
    <property type="project" value="UniProtKB-KW"/>
</dbReference>
<dbReference type="PANTHER" id="PTHR32432:SF4">
    <property type="entry name" value="CELL DIVISION PROTEIN FTSA"/>
    <property type="match status" value="1"/>
</dbReference>
<dbReference type="SMART" id="SM00842">
    <property type="entry name" value="FtsA"/>
    <property type="match status" value="1"/>
</dbReference>
<dbReference type="NCBIfam" id="TIGR01174">
    <property type="entry name" value="ftsA"/>
    <property type="match status" value="1"/>
</dbReference>
<dbReference type="CDD" id="cd24048">
    <property type="entry name" value="ASKHA_NBD_FtsA"/>
    <property type="match status" value="1"/>
</dbReference>
<dbReference type="HAMAP" id="MF_02033">
    <property type="entry name" value="FtsA"/>
    <property type="match status" value="1"/>
</dbReference>
<dbReference type="PIRSF" id="PIRSF003101">
    <property type="entry name" value="FtsA"/>
    <property type="match status" value="1"/>
</dbReference>
<dbReference type="Gene3D" id="3.30.1490.110">
    <property type="match status" value="1"/>
</dbReference>
<keyword evidence="3" id="KW-0472">Membrane</keyword>
<evidence type="ECO:0000256" key="4">
    <source>
        <dbReference type="ARBA" id="ARBA00023306"/>
    </source>
</evidence>
<dbReference type="NCBIfam" id="NF007009">
    <property type="entry name" value="PRK09472.1"/>
    <property type="match status" value="1"/>
</dbReference>
<dbReference type="GO" id="GO:0032153">
    <property type="term" value="C:cell division site"/>
    <property type="evidence" value="ECO:0007669"/>
    <property type="project" value="TreeGrafter"/>
</dbReference>
<dbReference type="SUPFAM" id="SSF53067">
    <property type="entry name" value="Actin-like ATPase domain"/>
    <property type="match status" value="2"/>
</dbReference>
<keyword evidence="2 6" id="KW-0132">Cell division</keyword>
<dbReference type="InterPro" id="IPR043129">
    <property type="entry name" value="ATPase_NBD"/>
</dbReference>
<dbReference type="Pfam" id="PF02491">
    <property type="entry name" value="SHS2_FTSA"/>
    <property type="match status" value="1"/>
</dbReference>
<evidence type="ECO:0000259" key="5">
    <source>
        <dbReference type="SMART" id="SM00842"/>
    </source>
</evidence>
<dbReference type="AlphaFoldDB" id="A0A3B1CRY6"/>
<dbReference type="EMBL" id="UOGG01000220">
    <property type="protein sequence ID" value="VAX32769.1"/>
    <property type="molecule type" value="Genomic_DNA"/>
</dbReference>
<accession>A0A3B1CRY6</accession>
<dbReference type="InterPro" id="IPR020823">
    <property type="entry name" value="Cell_div_FtsA"/>
</dbReference>
<feature type="domain" description="SHS2" evidence="5">
    <location>
        <begin position="8"/>
        <end position="194"/>
    </location>
</feature>
<protein>
    <submittedName>
        <fullName evidence="6">Cell division protein FtsA</fullName>
    </submittedName>
</protein>
<dbReference type="PANTHER" id="PTHR32432">
    <property type="entry name" value="CELL DIVISION PROTEIN FTSA-RELATED"/>
    <property type="match status" value="1"/>
</dbReference>
<dbReference type="InterPro" id="IPR003494">
    <property type="entry name" value="SHS2_FtsA"/>
</dbReference>
<evidence type="ECO:0000256" key="3">
    <source>
        <dbReference type="ARBA" id="ARBA00023136"/>
    </source>
</evidence>
<dbReference type="Gene3D" id="3.30.420.40">
    <property type="match status" value="2"/>
</dbReference>
<reference evidence="6" key="1">
    <citation type="submission" date="2018-06" db="EMBL/GenBank/DDBJ databases">
        <authorList>
            <person name="Zhirakovskaya E."/>
        </authorList>
    </citation>
    <scope>NUCLEOTIDE SEQUENCE</scope>
</reference>
<gene>
    <name evidence="6" type="ORF">MNBD_NITROSPINAE05-520</name>
</gene>
<dbReference type="GO" id="GO:0009898">
    <property type="term" value="C:cytoplasmic side of plasma membrane"/>
    <property type="evidence" value="ECO:0007669"/>
    <property type="project" value="TreeGrafter"/>
</dbReference>
<keyword evidence="1" id="KW-1003">Cell membrane</keyword>
<evidence type="ECO:0000256" key="2">
    <source>
        <dbReference type="ARBA" id="ARBA00022618"/>
    </source>
</evidence>
<sequence length="410" mass="43904">MSKKTDHIVGLDIGTTKICCIIGERTPEGGVDIIGLGQYPSRGLRKGVVVNIDSTVESIKSAVEEAEMMAGFEIESTFVGIAGGHINSLNSHGIIAVKGKEVIDKDVERVIEAAKAIAIPLDREVIHVLPQEYIVDNQDGIKDPLGMAGVRLEAKVHIVTAAVTSAQNIVKCVNKAGLDVQDIVLEQLASSESVLSTDEKELGVAMIDIGGGTSDMAIFYQGAIKHTSVLTIAGSQMTNDIAIGLRTPNNEAETIKHTYGCAFSSLVRADETIEVSSVGGREPKTVSRQILSEIIEARSKEMFDMLDMELTNSGFRDLITSGIVLTGGASAMEGIADLAESVFQCPVRVGTPIGLGGLIDVVNNPMYATSTGLIQYGLKADKSGKTRQLQGRNMFEKIFSRMRDWAEEFF</sequence>
<dbReference type="InterPro" id="IPR050696">
    <property type="entry name" value="FtsA/MreB"/>
</dbReference>
<evidence type="ECO:0000313" key="6">
    <source>
        <dbReference type="EMBL" id="VAX32769.1"/>
    </source>
</evidence>
<dbReference type="Pfam" id="PF14450">
    <property type="entry name" value="FtsA"/>
    <property type="match status" value="2"/>
</dbReference>
<evidence type="ECO:0000256" key="1">
    <source>
        <dbReference type="ARBA" id="ARBA00022475"/>
    </source>
</evidence>
<keyword evidence="4" id="KW-0131">Cell cycle</keyword>
<name>A0A3B1CRY6_9ZZZZ</name>
<dbReference type="FunFam" id="3.30.1490.110:FF:000001">
    <property type="entry name" value="Cell division protein FtsA"/>
    <property type="match status" value="1"/>
</dbReference>
<proteinExistence type="inferred from homology"/>